<evidence type="ECO:0000256" key="1">
    <source>
        <dbReference type="ARBA" id="ARBA00022679"/>
    </source>
</evidence>
<evidence type="ECO:0000256" key="5">
    <source>
        <dbReference type="SAM" id="Phobius"/>
    </source>
</evidence>
<evidence type="ECO:0000256" key="4">
    <source>
        <dbReference type="ARBA" id="ARBA00022840"/>
    </source>
</evidence>
<dbReference type="AlphaFoldDB" id="A0A3B1E1I8"/>
<dbReference type="PROSITE" id="PS50011">
    <property type="entry name" value="PROTEIN_KINASE_DOM"/>
    <property type="match status" value="1"/>
</dbReference>
<keyword evidence="5" id="KW-0812">Transmembrane</keyword>
<dbReference type="PROSITE" id="PS50005">
    <property type="entry name" value="TPR"/>
    <property type="match status" value="1"/>
</dbReference>
<keyword evidence="4" id="KW-0067">ATP-binding</keyword>
<keyword evidence="3 7" id="KW-0418">Kinase</keyword>
<dbReference type="SMART" id="SM00220">
    <property type="entry name" value="S_TKc"/>
    <property type="match status" value="1"/>
</dbReference>
<evidence type="ECO:0000259" key="6">
    <source>
        <dbReference type="PROSITE" id="PS50011"/>
    </source>
</evidence>
<keyword evidence="2" id="KW-0547">Nucleotide-binding</keyword>
<accession>A0A3B1E1I8</accession>
<organism evidence="7">
    <name type="scientific">hydrothermal vent metagenome</name>
    <dbReference type="NCBI Taxonomy" id="652676"/>
    <lineage>
        <taxon>unclassified sequences</taxon>
        <taxon>metagenomes</taxon>
        <taxon>ecological metagenomes</taxon>
    </lineage>
</organism>
<dbReference type="Gene3D" id="1.25.40.10">
    <property type="entry name" value="Tetratricopeptide repeat domain"/>
    <property type="match status" value="2"/>
</dbReference>
<dbReference type="Pfam" id="PF13374">
    <property type="entry name" value="TPR_10"/>
    <property type="match status" value="1"/>
</dbReference>
<keyword evidence="5" id="KW-1133">Transmembrane helix</keyword>
<sequence length="766" mass="84266">MPDDPTKPTQPPSGEDELIAAARLAAEARSDGTPPEPDLPPPDYFPGYVISREIHRGGQGVVYQAVHKGTKRKVAIKVMIEGVLASVRERTRFEREVEILAQLDHPAIVDIHDSGSIEGRFYYVMDYISGSTLDVWLSHNELTMPEMLELFATICDAVNAAHLKGVIHRDLKPANVRMDADGRPHIVDFGLAKIATGSLTGDDHPMTMTGQFIGSLPWASPEQAQGIPGMIDVRTDVYSLGVMLYQMLTGRFPYQVIGAMRDVLDNILQAEPARPSTVRRQINDEVETIVLKCLSKDRDRRYQNAGDIARDIGHYLRGEPINAKRDSGWYVLRKTARRYRGAALTAGLFLIVLVVFAISMSLLYSQKSRALADLAAETEAKTAALAAEEAEAAAKQQVIDTLETWFTAPDPTKGSGKDVTVRTIVDKAAASIGEDLADQPRTEAALRRIIGRTYFNLGLWQEAEPHLRRAWEAAAEVEGPDGEMALFAEYSLGVVLRNLGQTEEAEQLLTDVLQRARRTLGNQHKRTIETLNALAQVHKLTRNLEAAEPLYREALVAAEALDEPHPSLLAILRGNLGEVLAMQGKTDEAAGLLRGSVEALEQDKGADHPNAARARLRLGLLLKQTGKPDQAEVEFRRAVEVLEATLEPTHNDLLAARLYLATLLDETDRAEEARPLYADIVASAEVALPAAHPALAWYRHLYGRNLLNAGRLAEARPLLEQAVEGLQGANHPRAVDAMQTLLRLYEELGEDDLANDIRQQLPTDDG</sequence>
<feature type="transmembrane region" description="Helical" evidence="5">
    <location>
        <begin position="342"/>
        <end position="364"/>
    </location>
</feature>
<dbReference type="Pfam" id="PF00069">
    <property type="entry name" value="Pkinase"/>
    <property type="match status" value="1"/>
</dbReference>
<dbReference type="Pfam" id="PF07721">
    <property type="entry name" value="TPR_4"/>
    <property type="match status" value="1"/>
</dbReference>
<gene>
    <name evidence="7" type="ORF">MNBD_PLANCTO03-1909</name>
</gene>
<evidence type="ECO:0000313" key="7">
    <source>
        <dbReference type="EMBL" id="VAX42874.1"/>
    </source>
</evidence>
<dbReference type="SUPFAM" id="SSF48452">
    <property type="entry name" value="TPR-like"/>
    <property type="match status" value="2"/>
</dbReference>
<keyword evidence="1" id="KW-0808">Transferase</keyword>
<dbReference type="InterPro" id="IPR019734">
    <property type="entry name" value="TPR_rpt"/>
</dbReference>
<dbReference type="GO" id="GO:0004674">
    <property type="term" value="F:protein serine/threonine kinase activity"/>
    <property type="evidence" value="ECO:0007669"/>
    <property type="project" value="UniProtKB-KW"/>
</dbReference>
<dbReference type="SMART" id="SM00028">
    <property type="entry name" value="TPR"/>
    <property type="match status" value="5"/>
</dbReference>
<dbReference type="SUPFAM" id="SSF56112">
    <property type="entry name" value="Protein kinase-like (PK-like)"/>
    <property type="match status" value="1"/>
</dbReference>
<protein>
    <submittedName>
        <fullName evidence="7">Serine/threonine protein kinase PrkC, regulator of stationary phase</fullName>
    </submittedName>
</protein>
<dbReference type="GO" id="GO:0042802">
    <property type="term" value="F:identical protein binding"/>
    <property type="evidence" value="ECO:0007669"/>
    <property type="project" value="InterPro"/>
</dbReference>
<dbReference type="CDD" id="cd14014">
    <property type="entry name" value="STKc_PknB_like"/>
    <property type="match status" value="1"/>
</dbReference>
<feature type="domain" description="Protein kinase" evidence="6">
    <location>
        <begin position="48"/>
        <end position="317"/>
    </location>
</feature>
<reference evidence="7" key="1">
    <citation type="submission" date="2018-06" db="EMBL/GenBank/DDBJ databases">
        <authorList>
            <person name="Zhirakovskaya E."/>
        </authorList>
    </citation>
    <scope>NUCLEOTIDE SEQUENCE</scope>
</reference>
<evidence type="ECO:0000256" key="2">
    <source>
        <dbReference type="ARBA" id="ARBA00022741"/>
    </source>
</evidence>
<dbReference type="InterPro" id="IPR011990">
    <property type="entry name" value="TPR-like_helical_dom_sf"/>
</dbReference>
<dbReference type="PANTHER" id="PTHR43289:SF6">
    <property type="entry name" value="SERINE_THREONINE-PROTEIN KINASE NEKL-3"/>
    <property type="match status" value="1"/>
</dbReference>
<dbReference type="EMBL" id="UOGK01000772">
    <property type="protein sequence ID" value="VAX42874.1"/>
    <property type="molecule type" value="Genomic_DNA"/>
</dbReference>
<dbReference type="Pfam" id="PF13424">
    <property type="entry name" value="TPR_12"/>
    <property type="match status" value="2"/>
</dbReference>
<dbReference type="Gene3D" id="3.30.200.20">
    <property type="entry name" value="Phosphorylase Kinase, domain 1"/>
    <property type="match status" value="1"/>
</dbReference>
<dbReference type="InterPro" id="IPR000719">
    <property type="entry name" value="Prot_kinase_dom"/>
</dbReference>
<dbReference type="InterPro" id="IPR011717">
    <property type="entry name" value="TPR-4"/>
</dbReference>
<keyword evidence="5" id="KW-0472">Membrane</keyword>
<dbReference type="PANTHER" id="PTHR43289">
    <property type="entry name" value="MITOGEN-ACTIVATED PROTEIN KINASE KINASE KINASE 20-RELATED"/>
    <property type="match status" value="1"/>
</dbReference>
<keyword evidence="7" id="KW-0723">Serine/threonine-protein kinase</keyword>
<evidence type="ECO:0000256" key="3">
    <source>
        <dbReference type="ARBA" id="ARBA00022777"/>
    </source>
</evidence>
<dbReference type="GO" id="GO:0005524">
    <property type="term" value="F:ATP binding"/>
    <property type="evidence" value="ECO:0007669"/>
    <property type="project" value="UniProtKB-KW"/>
</dbReference>
<name>A0A3B1E1I8_9ZZZZ</name>
<proteinExistence type="predicted"/>
<dbReference type="Gene3D" id="1.10.510.10">
    <property type="entry name" value="Transferase(Phosphotransferase) domain 1"/>
    <property type="match status" value="1"/>
</dbReference>
<dbReference type="InterPro" id="IPR011009">
    <property type="entry name" value="Kinase-like_dom_sf"/>
</dbReference>